<sequence>MGNIHVLLLAALLFKASHADILYQFTTNGPTTFLGSNNGIGSWFRAENSQDFTNGHSWCSFPYKDYSMGFAPDLQAITAGSNAVYPDSLWPKYGGQYCGLEAWVYNPANGRNITMYVIDGFAHEWVKTPGSIDLMLGAYTSLAGYYPGSKNNVLSGVQWGFTGKRSQKYSFAGAGDTTDNRVANGGYCSASVDCQSLCCTSAGQCTSAGSGCVASTSNKFVESSATVTFRNGGFGNWEFCSQSSQCANNCCAKQYSNDGKYKVSFSDELYLISCEL</sequence>
<accession>A0A507C949</accession>
<gene>
    <name evidence="2" type="ORF">SmJEL517_g00357</name>
</gene>
<comment type="caution">
    <text evidence="2">The sequence shown here is derived from an EMBL/GenBank/DDBJ whole genome shotgun (WGS) entry which is preliminary data.</text>
</comment>
<keyword evidence="3" id="KW-1185">Reference proteome</keyword>
<dbReference type="EMBL" id="QEAO01000001">
    <property type="protein sequence ID" value="TPX38120.1"/>
    <property type="molecule type" value="Genomic_DNA"/>
</dbReference>
<proteinExistence type="predicted"/>
<keyword evidence="1" id="KW-0732">Signal</keyword>
<dbReference type="GeneID" id="42001584"/>
<organism evidence="2 3">
    <name type="scientific">Synchytrium microbalum</name>
    <dbReference type="NCBI Taxonomy" id="1806994"/>
    <lineage>
        <taxon>Eukaryota</taxon>
        <taxon>Fungi</taxon>
        <taxon>Fungi incertae sedis</taxon>
        <taxon>Chytridiomycota</taxon>
        <taxon>Chytridiomycota incertae sedis</taxon>
        <taxon>Chytridiomycetes</taxon>
        <taxon>Synchytriales</taxon>
        <taxon>Synchytriaceae</taxon>
        <taxon>Synchytrium</taxon>
    </lineage>
</organism>
<dbReference type="AlphaFoldDB" id="A0A507C949"/>
<name>A0A507C949_9FUNG</name>
<evidence type="ECO:0000313" key="2">
    <source>
        <dbReference type="EMBL" id="TPX38120.1"/>
    </source>
</evidence>
<feature type="signal peptide" evidence="1">
    <location>
        <begin position="1"/>
        <end position="19"/>
    </location>
</feature>
<reference evidence="2 3" key="1">
    <citation type="journal article" date="2019" name="Sci. Rep.">
        <title>Comparative genomics of chytrid fungi reveal insights into the obligate biotrophic and pathogenic lifestyle of Synchytrium endobioticum.</title>
        <authorList>
            <person name="van de Vossenberg B.T.L.H."/>
            <person name="Warris S."/>
            <person name="Nguyen H.D.T."/>
            <person name="van Gent-Pelzer M.P.E."/>
            <person name="Joly D.L."/>
            <person name="van de Geest H.C."/>
            <person name="Bonants P.J.M."/>
            <person name="Smith D.S."/>
            <person name="Levesque C.A."/>
            <person name="van der Lee T.A.J."/>
        </authorList>
    </citation>
    <scope>NUCLEOTIDE SEQUENCE [LARGE SCALE GENOMIC DNA]</scope>
    <source>
        <strain evidence="2 3">JEL517</strain>
    </source>
</reference>
<dbReference type="SUPFAM" id="SSF50685">
    <property type="entry name" value="Barwin-like endoglucanases"/>
    <property type="match status" value="1"/>
</dbReference>
<evidence type="ECO:0000256" key="1">
    <source>
        <dbReference type="SAM" id="SignalP"/>
    </source>
</evidence>
<dbReference type="InterPro" id="IPR036908">
    <property type="entry name" value="RlpA-like_sf"/>
</dbReference>
<dbReference type="OrthoDB" id="2138957at2759"/>
<protein>
    <submittedName>
        <fullName evidence="2">Uncharacterized protein</fullName>
    </submittedName>
</protein>
<evidence type="ECO:0000313" key="3">
    <source>
        <dbReference type="Proteomes" id="UP000319731"/>
    </source>
</evidence>
<dbReference type="Proteomes" id="UP000319731">
    <property type="component" value="Unassembled WGS sequence"/>
</dbReference>
<feature type="chain" id="PRO_5021308446" evidence="1">
    <location>
        <begin position="20"/>
        <end position="276"/>
    </location>
</feature>
<dbReference type="RefSeq" id="XP_031027835.1">
    <property type="nucleotide sequence ID" value="XM_031166287.1"/>
</dbReference>